<sequence>MAPRLRDMERFFEGIVPSIIATSSARGIPNVSYLSHVVLVDDEHVGLSNQFFNTTLTNLSENPQAAILLVDGARGGQCRLRAVYEETVFDGPLFSRVSTQLDATSAQVGMAGIMRLRGVDIFRVLDITVYPSPVAAPIEPVASEPLLEASASLAMTLAGLPGQVDAALDATLEWMRDTLACGQAAIFLADENTGHLATAGSLGYERSGVGSEIPFGDGVFGSAARERQIVKISDLSRARRYSAAVKASAGNENLTRTIAPPMDAETMSQIAVPMVAGGRLVGVLGAESRQRLAFSVVHEAALTLAAQHLAAFIALSEASPEDQRPIPPASPPDRSARRIDIRYFAFDDSIFIAGDYIIKGIAGRLLNHMLKTHAETGRTGFTNRELRLSTSLKLPEFKDNLETRLLLLRRRLADKASPIQLVPTGRGQFSLEFDGRPAFIAETEEDGR</sequence>
<name>A0A5Q0CEP1_9HYPH</name>
<evidence type="ECO:0000259" key="1">
    <source>
        <dbReference type="SMART" id="SM00065"/>
    </source>
</evidence>
<dbReference type="Pfam" id="PF01243">
    <property type="entry name" value="PNPOx_N"/>
    <property type="match status" value="1"/>
</dbReference>
<dbReference type="Gene3D" id="3.30.450.40">
    <property type="match status" value="1"/>
</dbReference>
<dbReference type="InterPro" id="IPR011576">
    <property type="entry name" value="Pyridox_Oxase_N"/>
</dbReference>
<dbReference type="KEGG" id="rgr:FZ934_10655"/>
<dbReference type="OrthoDB" id="329702at2"/>
<accession>A0A5Q0CEP1</accession>
<dbReference type="SMART" id="SM00065">
    <property type="entry name" value="GAF"/>
    <property type="match status" value="1"/>
</dbReference>
<dbReference type="InterPro" id="IPR029016">
    <property type="entry name" value="GAF-like_dom_sf"/>
</dbReference>
<dbReference type="Proteomes" id="UP000326881">
    <property type="component" value="Chromosome"/>
</dbReference>
<dbReference type="InterPro" id="IPR003018">
    <property type="entry name" value="GAF"/>
</dbReference>
<reference evidence="2 3" key="1">
    <citation type="submission" date="2019-08" db="EMBL/GenBank/DDBJ databases">
        <title>Prosopis cineraria nodule microbiome.</title>
        <authorList>
            <person name="Ali R."/>
            <person name="Chaluvadi S.R."/>
            <person name="Wang X."/>
        </authorList>
    </citation>
    <scope>NUCLEOTIDE SEQUENCE [LARGE SCALE GENOMIC DNA]</scope>
    <source>
        <strain evidence="2 3">BG7</strain>
    </source>
</reference>
<dbReference type="Gene3D" id="2.30.110.10">
    <property type="entry name" value="Electron Transport, Fmn-binding Protein, Chain A"/>
    <property type="match status" value="1"/>
</dbReference>
<protein>
    <submittedName>
        <fullName evidence="2">GAF domain-containing protein</fullName>
    </submittedName>
</protein>
<dbReference type="Pfam" id="PF13185">
    <property type="entry name" value="GAF_2"/>
    <property type="match status" value="1"/>
</dbReference>
<keyword evidence="3" id="KW-1185">Reference proteome</keyword>
<evidence type="ECO:0000313" key="2">
    <source>
        <dbReference type="EMBL" id="QFY62421.1"/>
    </source>
</evidence>
<dbReference type="SUPFAM" id="SSF50475">
    <property type="entry name" value="FMN-binding split barrel"/>
    <property type="match status" value="1"/>
</dbReference>
<dbReference type="InterPro" id="IPR012349">
    <property type="entry name" value="Split_barrel_FMN-bd"/>
</dbReference>
<organism evidence="2 3">
    <name type="scientific">Rhizobium grahamii</name>
    <dbReference type="NCBI Taxonomy" id="1120045"/>
    <lineage>
        <taxon>Bacteria</taxon>
        <taxon>Pseudomonadati</taxon>
        <taxon>Pseudomonadota</taxon>
        <taxon>Alphaproteobacteria</taxon>
        <taxon>Hyphomicrobiales</taxon>
        <taxon>Rhizobiaceae</taxon>
        <taxon>Rhizobium/Agrobacterium group</taxon>
        <taxon>Rhizobium</taxon>
    </lineage>
</organism>
<dbReference type="SUPFAM" id="SSF55781">
    <property type="entry name" value="GAF domain-like"/>
    <property type="match status" value="1"/>
</dbReference>
<dbReference type="EMBL" id="CP043498">
    <property type="protein sequence ID" value="QFY62421.1"/>
    <property type="molecule type" value="Genomic_DNA"/>
</dbReference>
<dbReference type="PANTHER" id="PTHR40660">
    <property type="entry name" value="5'-PHOSPHATE OXIDASE PUTATIVE DOMAIN-CONTAINING PROTEIN-RELATED"/>
    <property type="match status" value="1"/>
</dbReference>
<dbReference type="PANTHER" id="PTHR40660:SF1">
    <property type="entry name" value="5'-PHOSPHATE OXIDASE PUTATIVE DOMAIN-CONTAINING PROTEIN-RELATED"/>
    <property type="match status" value="1"/>
</dbReference>
<proteinExistence type="predicted"/>
<dbReference type="AlphaFoldDB" id="A0A5Q0CEP1"/>
<evidence type="ECO:0000313" key="3">
    <source>
        <dbReference type="Proteomes" id="UP000326881"/>
    </source>
</evidence>
<feature type="domain" description="GAF" evidence="1">
    <location>
        <begin position="163"/>
        <end position="323"/>
    </location>
</feature>
<gene>
    <name evidence="2" type="ORF">FZ934_10655</name>
</gene>